<dbReference type="Proteomes" id="UP001732700">
    <property type="component" value="Chromosome 1A"/>
</dbReference>
<protein>
    <submittedName>
        <fullName evidence="1">Uncharacterized protein</fullName>
    </submittedName>
</protein>
<reference evidence="1" key="1">
    <citation type="submission" date="2021-05" db="EMBL/GenBank/DDBJ databases">
        <authorList>
            <person name="Scholz U."/>
            <person name="Mascher M."/>
            <person name="Fiebig A."/>
        </authorList>
    </citation>
    <scope>NUCLEOTIDE SEQUENCE [LARGE SCALE GENOMIC DNA]</scope>
</reference>
<dbReference type="EnsemblPlants" id="AVESA.00010b.r2.1AG0017180.1">
    <property type="protein sequence ID" value="AVESA.00010b.r2.1AG0017180.1.CDS"/>
    <property type="gene ID" value="AVESA.00010b.r2.1AG0017180"/>
</dbReference>
<keyword evidence="2" id="KW-1185">Reference proteome</keyword>
<sequence>MKEEGKSKGKALDILAGSDDDSDAPAEDNSKIQINEEYARRFEHNKRREALQRREEQKKKGLIAESEDEEDDDDESSDEDVAAASRRVDRRLLQVIRRIRSGDSALLDEKAKVYSSSSEDEDEDEADAEGEPKEGKAKKERPLYLKDVNAQHLLKEGPEFAAQTGRGNKYDRIAYDERQREGLKEFLEAEKKELGDVDGDEDDLFMEKQTDGDGDESEEDEDEKQTEELLGEVFGNDEELDENDKFLKNYILNRPYLETGVGNNFSLDDIQEVSEEEAEIQKWEDYEENYNAGGYNFRHEEMAASEAAVTDRVIGHPRVVEGSVRKKESSRKKQRKSKEERNARAKQEQAEELKHLKNLKMKEINEKLEKIRMIAGIEGDAACKLGADDLEEDFDPEDYDRKMRELFDENYYGADEVDPGFGGGDDFDLDKPDFDKEDEVLGLPKEWALDDDKEGSAASGVKAVSEKKKKKKNKELADGNEVGEKRKGKISDKDKVELEKEFDEYYKLDYEGTIGDLKTRFKYRQVQPNSYGLNTMEILQSDDRDLNQYVSIKKLAPYREDEWQVTHHKKMQKDSILGGQKIDVKKVKAHKKSNSDEGRSSEKPRKDKLTSEQEETYAKTKSEGKKVKTGKRSRSEEDPSSEEPEKDKQTSGQEETDAKEKSKSTRSKRRNRRNKDLRISDARRKAYE</sequence>
<organism evidence="1 2">
    <name type="scientific">Avena sativa</name>
    <name type="common">Oat</name>
    <dbReference type="NCBI Taxonomy" id="4498"/>
    <lineage>
        <taxon>Eukaryota</taxon>
        <taxon>Viridiplantae</taxon>
        <taxon>Streptophyta</taxon>
        <taxon>Embryophyta</taxon>
        <taxon>Tracheophyta</taxon>
        <taxon>Spermatophyta</taxon>
        <taxon>Magnoliopsida</taxon>
        <taxon>Liliopsida</taxon>
        <taxon>Poales</taxon>
        <taxon>Poaceae</taxon>
        <taxon>BOP clade</taxon>
        <taxon>Pooideae</taxon>
        <taxon>Poodae</taxon>
        <taxon>Poeae</taxon>
        <taxon>Poeae Chloroplast Group 1 (Aveneae type)</taxon>
        <taxon>Aveninae</taxon>
        <taxon>Avena</taxon>
    </lineage>
</organism>
<proteinExistence type="predicted"/>
<reference evidence="1" key="2">
    <citation type="submission" date="2025-09" db="UniProtKB">
        <authorList>
            <consortium name="EnsemblPlants"/>
        </authorList>
    </citation>
    <scope>IDENTIFICATION</scope>
</reference>
<accession>A0ACD5TA07</accession>
<evidence type="ECO:0000313" key="2">
    <source>
        <dbReference type="Proteomes" id="UP001732700"/>
    </source>
</evidence>
<name>A0ACD5TA07_AVESA</name>
<evidence type="ECO:0000313" key="1">
    <source>
        <dbReference type="EnsemblPlants" id="AVESA.00010b.r2.1AG0017180.1.CDS"/>
    </source>
</evidence>